<proteinExistence type="predicted"/>
<feature type="region of interest" description="Disordered" evidence="1">
    <location>
        <begin position="444"/>
        <end position="505"/>
    </location>
</feature>
<dbReference type="HOGENOM" id="CLU_028355_0_0_1"/>
<dbReference type="InParanoid" id="A0A0C3AEC7"/>
<dbReference type="EMBL" id="KN822036">
    <property type="protein sequence ID" value="KIM63302.1"/>
    <property type="molecule type" value="Genomic_DNA"/>
</dbReference>
<gene>
    <name evidence="2" type="ORF">SCLCIDRAFT_24437</name>
</gene>
<reference evidence="3" key="2">
    <citation type="submission" date="2015-01" db="EMBL/GenBank/DDBJ databases">
        <title>Evolutionary Origins and Diversification of the Mycorrhizal Mutualists.</title>
        <authorList>
            <consortium name="DOE Joint Genome Institute"/>
            <consortium name="Mycorrhizal Genomics Consortium"/>
            <person name="Kohler A."/>
            <person name="Kuo A."/>
            <person name="Nagy L.G."/>
            <person name="Floudas D."/>
            <person name="Copeland A."/>
            <person name="Barry K.W."/>
            <person name="Cichocki N."/>
            <person name="Veneault-Fourrey C."/>
            <person name="LaButti K."/>
            <person name="Lindquist E.A."/>
            <person name="Lipzen A."/>
            <person name="Lundell T."/>
            <person name="Morin E."/>
            <person name="Murat C."/>
            <person name="Riley R."/>
            <person name="Ohm R."/>
            <person name="Sun H."/>
            <person name="Tunlid A."/>
            <person name="Henrissat B."/>
            <person name="Grigoriev I.V."/>
            <person name="Hibbett D.S."/>
            <person name="Martin F."/>
        </authorList>
    </citation>
    <scope>NUCLEOTIDE SEQUENCE [LARGE SCALE GENOMIC DNA]</scope>
    <source>
        <strain evidence="3">Foug A</strain>
    </source>
</reference>
<dbReference type="Proteomes" id="UP000053989">
    <property type="component" value="Unassembled WGS sequence"/>
</dbReference>
<reference evidence="2 3" key="1">
    <citation type="submission" date="2014-04" db="EMBL/GenBank/DDBJ databases">
        <authorList>
            <consortium name="DOE Joint Genome Institute"/>
            <person name="Kuo A."/>
            <person name="Kohler A."/>
            <person name="Nagy L.G."/>
            <person name="Floudas D."/>
            <person name="Copeland A."/>
            <person name="Barry K.W."/>
            <person name="Cichocki N."/>
            <person name="Veneault-Fourrey C."/>
            <person name="LaButti K."/>
            <person name="Lindquist E.A."/>
            <person name="Lipzen A."/>
            <person name="Lundell T."/>
            <person name="Morin E."/>
            <person name="Murat C."/>
            <person name="Sun H."/>
            <person name="Tunlid A."/>
            <person name="Henrissat B."/>
            <person name="Grigoriev I.V."/>
            <person name="Hibbett D.S."/>
            <person name="Martin F."/>
            <person name="Nordberg H.P."/>
            <person name="Cantor M.N."/>
            <person name="Hua S.X."/>
        </authorList>
    </citation>
    <scope>NUCLEOTIDE SEQUENCE [LARGE SCALE GENOMIC DNA]</scope>
    <source>
        <strain evidence="2 3">Foug A</strain>
    </source>
</reference>
<accession>A0A0C3AEC7</accession>
<evidence type="ECO:0000313" key="2">
    <source>
        <dbReference type="EMBL" id="KIM63302.1"/>
    </source>
</evidence>
<feature type="region of interest" description="Disordered" evidence="1">
    <location>
        <begin position="75"/>
        <end position="144"/>
    </location>
</feature>
<sequence>MVVHEDSLKSLTCLLGWSGRMANLEDKLADIHHDHDHWCRRAKEAETVSAILRQQEAATFKQACLLSMYIPSARPEDAPGAGPSSQPLEECLISPGGGSGVPHASSHSGEPHSHSSHPQSLGTIFGKMNVNEPTTPPPPGSSLAGQLKEVEETMFPLLGWGEFPNRVSVLLDGTRYLHVQVGNSLYQFKSPARESIIRNIGARVPPPLTGANPPGTVCLFNTVDKLNELYTRVAQESDERDLPNTRMGQRLMAWLNSKMMKKFLGIWVETDPGFVEPPSDQRLRGFILKGYFAPRFQYDSNHNGWHRNFMQLFTVPGQYQVIVKQEGWVIVPGCSSQWTEAVDRAPSPLAIAGYLTRNGLSFQEADDLYEWVAAVLHKDTMGQEANVDITSDLLVAGTTIEGPEWSLEYYEERAEQGGSQLKFRDIKSLPGDTLSLLRVEEAARYLPTPPQKKKHHSHRKTMDTDKEDSYSSFSEDSLGSDDGGPPWNPPKDDQMDIDNSGPLQM</sequence>
<evidence type="ECO:0000313" key="3">
    <source>
        <dbReference type="Proteomes" id="UP000053989"/>
    </source>
</evidence>
<name>A0A0C3AEC7_9AGAM</name>
<dbReference type="AlphaFoldDB" id="A0A0C3AEC7"/>
<keyword evidence="3" id="KW-1185">Reference proteome</keyword>
<protein>
    <submittedName>
        <fullName evidence="2">Uncharacterized protein</fullName>
    </submittedName>
</protein>
<evidence type="ECO:0000256" key="1">
    <source>
        <dbReference type="SAM" id="MobiDB-lite"/>
    </source>
</evidence>
<organism evidence="2 3">
    <name type="scientific">Scleroderma citrinum Foug A</name>
    <dbReference type="NCBI Taxonomy" id="1036808"/>
    <lineage>
        <taxon>Eukaryota</taxon>
        <taxon>Fungi</taxon>
        <taxon>Dikarya</taxon>
        <taxon>Basidiomycota</taxon>
        <taxon>Agaricomycotina</taxon>
        <taxon>Agaricomycetes</taxon>
        <taxon>Agaricomycetidae</taxon>
        <taxon>Boletales</taxon>
        <taxon>Sclerodermatineae</taxon>
        <taxon>Sclerodermataceae</taxon>
        <taxon>Scleroderma</taxon>
    </lineage>
</organism>
<feature type="compositionally biased region" description="Basic and acidic residues" evidence="1">
    <location>
        <begin position="460"/>
        <end position="469"/>
    </location>
</feature>